<evidence type="ECO:0000313" key="4">
    <source>
        <dbReference type="Proteomes" id="UP001223390"/>
    </source>
</evidence>
<proteinExistence type="inferred from homology"/>
<dbReference type="SUPFAM" id="SSF53474">
    <property type="entry name" value="alpha/beta-Hydrolases"/>
    <property type="match status" value="1"/>
</dbReference>
<feature type="domain" description="Thioesterase" evidence="2">
    <location>
        <begin position="21"/>
        <end position="244"/>
    </location>
</feature>
<keyword evidence="4" id="KW-1185">Reference proteome</keyword>
<dbReference type="PANTHER" id="PTHR11487:SF0">
    <property type="entry name" value="S-ACYL FATTY ACID SYNTHASE THIOESTERASE, MEDIUM CHAIN"/>
    <property type="match status" value="1"/>
</dbReference>
<dbReference type="PANTHER" id="PTHR11487">
    <property type="entry name" value="THIOESTERASE"/>
    <property type="match status" value="1"/>
</dbReference>
<organism evidence="3 4">
    <name type="scientific">Streptomyces katrae</name>
    <dbReference type="NCBI Taxonomy" id="68223"/>
    <lineage>
        <taxon>Bacteria</taxon>
        <taxon>Bacillati</taxon>
        <taxon>Actinomycetota</taxon>
        <taxon>Actinomycetes</taxon>
        <taxon>Kitasatosporales</taxon>
        <taxon>Streptomycetaceae</taxon>
        <taxon>Streptomyces</taxon>
    </lineage>
</organism>
<comment type="similarity">
    <text evidence="1">Belongs to the thioesterase family.</text>
</comment>
<dbReference type="GO" id="GO:0016787">
    <property type="term" value="F:hydrolase activity"/>
    <property type="evidence" value="ECO:0007669"/>
    <property type="project" value="UniProtKB-KW"/>
</dbReference>
<dbReference type="EMBL" id="JASITI010000006">
    <property type="protein sequence ID" value="MDK9495450.1"/>
    <property type="molecule type" value="Genomic_DNA"/>
</dbReference>
<keyword evidence="3" id="KW-0378">Hydrolase</keyword>
<dbReference type="Proteomes" id="UP001223390">
    <property type="component" value="Unassembled WGS sequence"/>
</dbReference>
<evidence type="ECO:0000259" key="2">
    <source>
        <dbReference type="Pfam" id="PF00975"/>
    </source>
</evidence>
<dbReference type="RefSeq" id="WP_285341053.1">
    <property type="nucleotide sequence ID" value="NZ_JASITI010000006.1"/>
</dbReference>
<protein>
    <submittedName>
        <fullName evidence="3">Alpha/beta fold hydrolase</fullName>
    </submittedName>
</protein>
<dbReference type="InterPro" id="IPR001031">
    <property type="entry name" value="Thioesterase"/>
</dbReference>
<dbReference type="Pfam" id="PF00975">
    <property type="entry name" value="Thioesterase"/>
    <property type="match status" value="1"/>
</dbReference>
<comment type="caution">
    <text evidence="3">The sequence shown here is derived from an EMBL/GenBank/DDBJ whole genome shotgun (WGS) entry which is preliminary data.</text>
</comment>
<dbReference type="InterPro" id="IPR012223">
    <property type="entry name" value="TEII"/>
</dbReference>
<accession>A0ABT7GRB5</accession>
<evidence type="ECO:0000256" key="1">
    <source>
        <dbReference type="ARBA" id="ARBA00007169"/>
    </source>
</evidence>
<gene>
    <name evidence="3" type="ORF">QEZ40_006099</name>
</gene>
<evidence type="ECO:0000313" key="3">
    <source>
        <dbReference type="EMBL" id="MDK9495450.1"/>
    </source>
</evidence>
<reference evidence="3 4" key="1">
    <citation type="submission" date="2023-05" db="EMBL/GenBank/DDBJ databases">
        <title>Sequencing and Assembly of Streptomyces sp. NP73.</title>
        <authorList>
            <person name="Konwar A.N."/>
            <person name="Saikia K."/>
            <person name="Thakur D."/>
        </authorList>
    </citation>
    <scope>NUCLEOTIDE SEQUENCE [LARGE SCALE GENOMIC DNA]</scope>
    <source>
        <strain evidence="3 4">NP73</strain>
    </source>
</reference>
<sequence length="277" mass="28951">MVASPWFLTSETVAVPGPAARVLCFPHAGGNPRTFLGWQPALRDDAQVLAVCPPGRGHRFREPAPGSLAELADGSAAAIALAATTDDRPFLLFGHSFGAALAFEVARRLDGIRGFAGLVVSGCSAPSLLPTPRVVEAARLEGPAFTEAVGFFGGLPPEVLDDEAVQELLLPHLKADFRMVAGYRYRPGAPLAVPVTLLNGTDDPHVSAAALDAWSRECAAPPDRHWTDGGHFYFEDRPDAVTSVLRPLARAAAASAASAASAAAAATRPDAEYVELI</sequence>
<dbReference type="Gene3D" id="3.40.50.1820">
    <property type="entry name" value="alpha/beta hydrolase"/>
    <property type="match status" value="1"/>
</dbReference>
<name>A0ABT7GRB5_9ACTN</name>
<dbReference type="InterPro" id="IPR029058">
    <property type="entry name" value="AB_hydrolase_fold"/>
</dbReference>